<evidence type="ECO:0000313" key="4">
    <source>
        <dbReference type="EMBL" id="RXZ68427.1"/>
    </source>
</evidence>
<comment type="similarity">
    <text evidence="1">Belongs to the TrbG/VirB9 family.</text>
</comment>
<dbReference type="EMBL" id="SBAP01000032">
    <property type="protein sequence ID" value="RXZ68427.1"/>
    <property type="molecule type" value="Genomic_DNA"/>
</dbReference>
<proteinExistence type="inferred from homology"/>
<dbReference type="Proteomes" id="UP000289216">
    <property type="component" value="Unassembled WGS sequence"/>
</dbReference>
<reference evidence="4 5" key="1">
    <citation type="submission" date="2019-01" db="EMBL/GenBank/DDBJ databases">
        <title>Fusobacterium necrophorum Isolated From the Uterus of Dairy Cows.</title>
        <authorList>
            <person name="Francis A.M."/>
        </authorList>
    </citation>
    <scope>NUCLEOTIDE SEQUENCE [LARGE SCALE GENOMIC DNA]</scope>
    <source>
        <strain evidence="4 5">KG35</strain>
    </source>
</reference>
<evidence type="ECO:0000256" key="1">
    <source>
        <dbReference type="ARBA" id="ARBA00006135"/>
    </source>
</evidence>
<evidence type="ECO:0000256" key="3">
    <source>
        <dbReference type="SAM" id="SignalP"/>
    </source>
</evidence>
<keyword evidence="2 3" id="KW-0732">Signal</keyword>
<name>A0A4Q2KUG5_9FUSO</name>
<dbReference type="InterPro" id="IPR033645">
    <property type="entry name" value="VirB9/CagX/TrbG_C"/>
</dbReference>
<dbReference type="AlphaFoldDB" id="A0A4Q2KUG5"/>
<dbReference type="InterPro" id="IPR010258">
    <property type="entry name" value="Conjugal_tfr_TrbG/VirB9/CagX"/>
</dbReference>
<dbReference type="RefSeq" id="WP_129491692.1">
    <property type="nucleotide sequence ID" value="NZ_SBAP01000032.1"/>
</dbReference>
<accession>A0A4Q2KUG5</accession>
<dbReference type="InterPro" id="IPR038161">
    <property type="entry name" value="VirB9/CagX/TrbG_C_sf"/>
</dbReference>
<evidence type="ECO:0000313" key="5">
    <source>
        <dbReference type="Proteomes" id="UP000289216"/>
    </source>
</evidence>
<evidence type="ECO:0000256" key="2">
    <source>
        <dbReference type="ARBA" id="ARBA00022729"/>
    </source>
</evidence>
<organism evidence="4 5">
    <name type="scientific">Fusobacterium necrophorum</name>
    <dbReference type="NCBI Taxonomy" id="859"/>
    <lineage>
        <taxon>Bacteria</taxon>
        <taxon>Fusobacteriati</taxon>
        <taxon>Fusobacteriota</taxon>
        <taxon>Fusobacteriia</taxon>
        <taxon>Fusobacteriales</taxon>
        <taxon>Fusobacteriaceae</taxon>
        <taxon>Fusobacterium</taxon>
    </lineage>
</organism>
<feature type="signal peptide" evidence="3">
    <location>
        <begin position="1"/>
        <end position="19"/>
    </location>
</feature>
<feature type="chain" id="PRO_5020744824" evidence="3">
    <location>
        <begin position="20"/>
        <end position="240"/>
    </location>
</feature>
<comment type="caution">
    <text evidence="4">The sequence shown here is derived from an EMBL/GenBank/DDBJ whole genome shotgun (WGS) entry which is preliminary data.</text>
</comment>
<dbReference type="CDD" id="cd06911">
    <property type="entry name" value="VirB9_CagX_TrbG"/>
    <property type="match status" value="1"/>
</dbReference>
<sequence length="240" mass="28249">MRKKIGILLFMIASVFSFAKEISLYEAAKKQTPTSIVFQQNNTYRIFTKPLFQTLLIFGDEMVEYAESGDDVRFSIAEDQNTVRIKPFEENLSTDLVVKTNQNLYYFRMNSTYGEYNPLVQFLYPQKEELRKKTREKTEEPIQKINIEEINSNYTVSKRYNWTPVQIFDDGQKTYFMMSHKLQEMPTFLVRTEDKDLAIVTFRVKETESGTKLIVIDRIFKEGVLKLGKKTVIVKNKSYI</sequence>
<dbReference type="Pfam" id="PF03524">
    <property type="entry name" value="CagX"/>
    <property type="match status" value="1"/>
</dbReference>
<gene>
    <name evidence="4" type="ORF">EPT53_09890</name>
</gene>
<dbReference type="Gene3D" id="2.60.40.2500">
    <property type="match status" value="1"/>
</dbReference>
<protein>
    <submittedName>
        <fullName evidence="4">Conjugal transfer protein TrbG</fullName>
    </submittedName>
</protein>